<dbReference type="PROSITE" id="PS50109">
    <property type="entry name" value="HIS_KIN"/>
    <property type="match status" value="1"/>
</dbReference>
<dbReference type="Gene3D" id="6.10.340.10">
    <property type="match status" value="1"/>
</dbReference>
<evidence type="ECO:0000256" key="5">
    <source>
        <dbReference type="ARBA" id="ARBA00022553"/>
    </source>
</evidence>
<accession>A0ABT7BYX6</accession>
<dbReference type="InterPro" id="IPR003594">
    <property type="entry name" value="HATPase_dom"/>
</dbReference>
<dbReference type="Pfam" id="PF00672">
    <property type="entry name" value="HAMP"/>
    <property type="match status" value="1"/>
</dbReference>
<dbReference type="PANTHER" id="PTHR43065">
    <property type="entry name" value="SENSOR HISTIDINE KINASE"/>
    <property type="match status" value="1"/>
</dbReference>
<evidence type="ECO:0000256" key="3">
    <source>
        <dbReference type="ARBA" id="ARBA00012438"/>
    </source>
</evidence>
<feature type="domain" description="HAMP" evidence="15">
    <location>
        <begin position="371"/>
        <end position="423"/>
    </location>
</feature>
<dbReference type="Pfam" id="PF02518">
    <property type="entry name" value="HATPase_c"/>
    <property type="match status" value="1"/>
</dbReference>
<dbReference type="PRINTS" id="PR00344">
    <property type="entry name" value="BCTRLSENSOR"/>
</dbReference>
<dbReference type="InterPro" id="IPR036890">
    <property type="entry name" value="HATPase_C_sf"/>
</dbReference>
<dbReference type="Gene3D" id="3.30.450.20">
    <property type="entry name" value="PAS domain"/>
    <property type="match status" value="1"/>
</dbReference>
<keyword evidence="17" id="KW-1185">Reference proteome</keyword>
<dbReference type="GO" id="GO:0005524">
    <property type="term" value="F:ATP binding"/>
    <property type="evidence" value="ECO:0007669"/>
    <property type="project" value="UniProtKB-KW"/>
</dbReference>
<dbReference type="SUPFAM" id="SSF55874">
    <property type="entry name" value="ATPase domain of HSP90 chaperone/DNA topoisomerase II/histidine kinase"/>
    <property type="match status" value="1"/>
</dbReference>
<comment type="subcellular location">
    <subcellularLocation>
        <location evidence="2">Cell membrane</location>
        <topology evidence="2">Multi-pass membrane protein</topology>
    </subcellularLocation>
</comment>
<comment type="caution">
    <text evidence="16">The sequence shown here is derived from an EMBL/GenBank/DDBJ whole genome shotgun (WGS) entry which is preliminary data.</text>
</comment>
<keyword evidence="8" id="KW-0418">Kinase</keyword>
<evidence type="ECO:0000313" key="17">
    <source>
        <dbReference type="Proteomes" id="UP001232992"/>
    </source>
</evidence>
<evidence type="ECO:0000256" key="9">
    <source>
        <dbReference type="ARBA" id="ARBA00022989"/>
    </source>
</evidence>
<dbReference type="SUPFAM" id="SSF47384">
    <property type="entry name" value="Homodimeric domain of signal transducing histidine kinase"/>
    <property type="match status" value="1"/>
</dbReference>
<evidence type="ECO:0000256" key="12">
    <source>
        <dbReference type="SAM" id="Coils"/>
    </source>
</evidence>
<evidence type="ECO:0000256" key="13">
    <source>
        <dbReference type="SAM" id="Phobius"/>
    </source>
</evidence>
<keyword evidence="4" id="KW-1003">Cell membrane</keyword>
<keyword evidence="12" id="KW-0175">Coiled coil</keyword>
<dbReference type="SMART" id="SM00304">
    <property type="entry name" value="HAMP"/>
    <property type="match status" value="1"/>
</dbReference>
<evidence type="ECO:0000256" key="11">
    <source>
        <dbReference type="ARBA" id="ARBA00023136"/>
    </source>
</evidence>
<dbReference type="CDD" id="cd06225">
    <property type="entry name" value="HAMP"/>
    <property type="match status" value="1"/>
</dbReference>
<keyword evidence="9 13" id="KW-1133">Transmembrane helix</keyword>
<feature type="transmembrane region" description="Helical" evidence="13">
    <location>
        <begin position="20"/>
        <end position="42"/>
    </location>
</feature>
<protein>
    <recommendedName>
        <fullName evidence="3">histidine kinase</fullName>
        <ecNumber evidence="3">2.7.13.3</ecNumber>
    </recommendedName>
</protein>
<evidence type="ECO:0000256" key="4">
    <source>
        <dbReference type="ARBA" id="ARBA00022475"/>
    </source>
</evidence>
<keyword evidence="11 13" id="KW-0472">Membrane</keyword>
<evidence type="ECO:0000256" key="1">
    <source>
        <dbReference type="ARBA" id="ARBA00000085"/>
    </source>
</evidence>
<evidence type="ECO:0000256" key="2">
    <source>
        <dbReference type="ARBA" id="ARBA00004651"/>
    </source>
</evidence>
<keyword evidence="6" id="KW-0808">Transferase</keyword>
<gene>
    <name evidence="16" type="ORF">PMH09_14565</name>
</gene>
<evidence type="ECO:0000256" key="10">
    <source>
        <dbReference type="ARBA" id="ARBA00023012"/>
    </source>
</evidence>
<keyword evidence="5" id="KW-0597">Phosphoprotein</keyword>
<dbReference type="EC" id="2.7.13.3" evidence="3"/>
<feature type="domain" description="Histidine kinase" evidence="14">
    <location>
        <begin position="479"/>
        <end position="723"/>
    </location>
</feature>
<dbReference type="InterPro" id="IPR005467">
    <property type="entry name" value="His_kinase_dom"/>
</dbReference>
<dbReference type="InterPro" id="IPR036097">
    <property type="entry name" value="HisK_dim/P_sf"/>
</dbReference>
<keyword evidence="16" id="KW-0547">Nucleotide-binding</keyword>
<dbReference type="InterPro" id="IPR003661">
    <property type="entry name" value="HisK_dim/P_dom"/>
</dbReference>
<dbReference type="InterPro" id="IPR003660">
    <property type="entry name" value="HAMP_dom"/>
</dbReference>
<dbReference type="Pfam" id="PF02743">
    <property type="entry name" value="dCache_1"/>
    <property type="match status" value="1"/>
</dbReference>
<name>A0ABT7BYX6_9CYAN</name>
<proteinExistence type="predicted"/>
<evidence type="ECO:0000313" key="16">
    <source>
        <dbReference type="EMBL" id="MDJ1184406.1"/>
    </source>
</evidence>
<dbReference type="PROSITE" id="PS50885">
    <property type="entry name" value="HAMP"/>
    <property type="match status" value="1"/>
</dbReference>
<dbReference type="Proteomes" id="UP001232992">
    <property type="component" value="Unassembled WGS sequence"/>
</dbReference>
<dbReference type="SMART" id="SM00387">
    <property type="entry name" value="HATPase_c"/>
    <property type="match status" value="1"/>
</dbReference>
<sequence>MLKNSKTQTISPRFRIPLPVVLVAPFVVQILLVVGLTGWFSLRNGQRAINQVSAQLRQEVTAGIERELSAYINNAYLVNEISREAVKLGLLDLENRDNVRAFLWSNLNNFDSITSLSFSYNDGGLLGIERSSDGFLLSRAEGQSDDVLKRYHLNESGERGELFSSVPDYDSRMQSWYESAVAAKEATWGGIYTYTNSQTLSSIVNQPVYDHEDRLLGVFSAEFQLSEISRFLRDLDISYGAEAFVLDRSGLLVASSTLERPFLVTYGTTLRIKAINSKDEVIQSSSEYLQRIFGDFDNLNSPQQLEFFIRGKRYFVQVTPLNNQRGIDWLIVVVVPEEDFMEEIDTNTWITIQLCLIALFISVFLGLITADWIIKSLNSLAQATERIARGHLTQHLPNSSLQEVERLSDSFNQMSEQLNHSFQALEQANETLEIRVQQRTQALQEEKEKTEEALQELQHTQAQLIQTEKMSSLGKMVGGVAHEINNPISFIYSNLPHAREYMEGLLALIHLYQKHYPEPNPEIEQQIDEIDLDFILDDFQELMDSMQNGSDRIQSIVLGLRAFARLDESEQKWADIKEGLENSLMVLQNKLHGIEVIENYEKVPNILCYAGELNQVFYQIIDNAIEAMLSADISKPRLLIETGYREPEKMVEIRISDNGKGMNEEVRSHIFDPFFTTKPVGKGTGLGLSISYQVIVEKQGGTLTCESAPSKGTTFLIELPLQSRRSKV</sequence>
<dbReference type="SUPFAM" id="SSF158472">
    <property type="entry name" value="HAMP domain-like"/>
    <property type="match status" value="1"/>
</dbReference>
<comment type="catalytic activity">
    <reaction evidence="1">
        <text>ATP + protein L-histidine = ADP + protein N-phospho-L-histidine.</text>
        <dbReference type="EC" id="2.7.13.3"/>
    </reaction>
</comment>
<reference evidence="16 17" key="1">
    <citation type="submission" date="2023-01" db="EMBL/GenBank/DDBJ databases">
        <title>Novel diversity within Roseofilum (Cyanobacteria; Desertifilaceae) from marine benthic mats with descriptions of four novel species.</title>
        <authorList>
            <person name="Wang Y."/>
            <person name="Berthold D.E."/>
            <person name="Hu J."/>
            <person name="Lefler F.W."/>
            <person name="Laughinghouse H.D. IV."/>
        </authorList>
    </citation>
    <scope>NUCLEOTIDE SEQUENCE [LARGE SCALE GENOMIC DNA]</scope>
    <source>
        <strain evidence="16 17">BLCC-M143</strain>
    </source>
</reference>
<dbReference type="InterPro" id="IPR033479">
    <property type="entry name" value="dCache_1"/>
</dbReference>
<keyword evidence="10" id="KW-0902">Two-component regulatory system</keyword>
<organism evidence="16 17">
    <name type="scientific">Roseofilum casamattae BLCC-M143</name>
    <dbReference type="NCBI Taxonomy" id="3022442"/>
    <lineage>
        <taxon>Bacteria</taxon>
        <taxon>Bacillati</taxon>
        <taxon>Cyanobacteriota</taxon>
        <taxon>Cyanophyceae</taxon>
        <taxon>Desertifilales</taxon>
        <taxon>Desertifilaceae</taxon>
        <taxon>Roseofilum</taxon>
        <taxon>Roseofilum casamattae</taxon>
    </lineage>
</organism>
<dbReference type="Gene3D" id="3.30.565.10">
    <property type="entry name" value="Histidine kinase-like ATPase, C-terminal domain"/>
    <property type="match status" value="1"/>
</dbReference>
<dbReference type="RefSeq" id="WP_283759058.1">
    <property type="nucleotide sequence ID" value="NZ_JAQOSQ010000014.1"/>
</dbReference>
<evidence type="ECO:0000256" key="6">
    <source>
        <dbReference type="ARBA" id="ARBA00022679"/>
    </source>
</evidence>
<evidence type="ECO:0000256" key="7">
    <source>
        <dbReference type="ARBA" id="ARBA00022692"/>
    </source>
</evidence>
<dbReference type="EMBL" id="JAQOSQ010000014">
    <property type="protein sequence ID" value="MDJ1184406.1"/>
    <property type="molecule type" value="Genomic_DNA"/>
</dbReference>
<dbReference type="InterPro" id="IPR004358">
    <property type="entry name" value="Sig_transdc_His_kin-like_C"/>
</dbReference>
<feature type="coiled-coil region" evidence="12">
    <location>
        <begin position="415"/>
        <end position="467"/>
    </location>
</feature>
<evidence type="ECO:0000256" key="8">
    <source>
        <dbReference type="ARBA" id="ARBA00022777"/>
    </source>
</evidence>
<dbReference type="Gene3D" id="1.10.287.130">
    <property type="match status" value="1"/>
</dbReference>
<keyword evidence="16" id="KW-0067">ATP-binding</keyword>
<feature type="transmembrane region" description="Helical" evidence="13">
    <location>
        <begin position="349"/>
        <end position="374"/>
    </location>
</feature>
<dbReference type="PANTHER" id="PTHR43065:SF50">
    <property type="entry name" value="HISTIDINE KINASE"/>
    <property type="match status" value="1"/>
</dbReference>
<evidence type="ECO:0000259" key="14">
    <source>
        <dbReference type="PROSITE" id="PS50109"/>
    </source>
</evidence>
<keyword evidence="7 13" id="KW-0812">Transmembrane</keyword>
<evidence type="ECO:0000259" key="15">
    <source>
        <dbReference type="PROSITE" id="PS50885"/>
    </source>
</evidence>
<dbReference type="SMART" id="SM00388">
    <property type="entry name" value="HisKA"/>
    <property type="match status" value="1"/>
</dbReference>